<dbReference type="EMBL" id="OCMT01000002">
    <property type="protein sequence ID" value="SOD15394.1"/>
    <property type="molecule type" value="Genomic_DNA"/>
</dbReference>
<gene>
    <name evidence="1" type="ORF">SAMN06297358_2386</name>
</gene>
<evidence type="ECO:0000313" key="2">
    <source>
        <dbReference type="Proteomes" id="UP000219281"/>
    </source>
</evidence>
<protein>
    <submittedName>
        <fullName evidence="1">Uncharacterized protein</fullName>
    </submittedName>
</protein>
<dbReference type="AlphaFoldDB" id="A0A286A0G3"/>
<dbReference type="RefSeq" id="WP_097132103.1">
    <property type="nucleotide sequence ID" value="NZ_OCMT01000002.1"/>
</dbReference>
<accession>A0A286A0G3</accession>
<organism evidence="1 2">
    <name type="scientific">Pedobacter xixiisoli</name>
    <dbReference type="NCBI Taxonomy" id="1476464"/>
    <lineage>
        <taxon>Bacteria</taxon>
        <taxon>Pseudomonadati</taxon>
        <taxon>Bacteroidota</taxon>
        <taxon>Sphingobacteriia</taxon>
        <taxon>Sphingobacteriales</taxon>
        <taxon>Sphingobacteriaceae</taxon>
        <taxon>Pedobacter</taxon>
    </lineage>
</organism>
<evidence type="ECO:0000313" key="1">
    <source>
        <dbReference type="EMBL" id="SOD15394.1"/>
    </source>
</evidence>
<reference evidence="2" key="1">
    <citation type="submission" date="2017-09" db="EMBL/GenBank/DDBJ databases">
        <authorList>
            <person name="Varghese N."/>
            <person name="Submissions S."/>
        </authorList>
    </citation>
    <scope>NUCLEOTIDE SEQUENCE [LARGE SCALE GENOMIC DNA]</scope>
    <source>
        <strain evidence="2">CGMCC 1.12803</strain>
    </source>
</reference>
<dbReference type="Proteomes" id="UP000219281">
    <property type="component" value="Unassembled WGS sequence"/>
</dbReference>
<proteinExistence type="predicted"/>
<keyword evidence="2" id="KW-1185">Reference proteome</keyword>
<name>A0A286A0G3_9SPHI</name>
<sequence length="65" mass="7159">MLSIEAVMTNNLPFSFEKPIQPKDLEALATFIEILRVAIYSRALTPFSSAAQSIVSLMNWPTSAS</sequence>